<dbReference type="PANTHER" id="PTHR39337:SF1">
    <property type="entry name" value="BLR5642 PROTEIN"/>
    <property type="match status" value="1"/>
</dbReference>
<evidence type="ECO:0008006" key="3">
    <source>
        <dbReference type="Google" id="ProtNLM"/>
    </source>
</evidence>
<dbReference type="EMBL" id="LNQE01001198">
    <property type="protein sequence ID" value="KUG20370.1"/>
    <property type="molecule type" value="Genomic_DNA"/>
</dbReference>
<dbReference type="Pfam" id="PF04343">
    <property type="entry name" value="DUF488"/>
    <property type="match status" value="1"/>
</dbReference>
<dbReference type="InterPro" id="IPR007438">
    <property type="entry name" value="DUF488"/>
</dbReference>
<dbReference type="PANTHER" id="PTHR39337">
    <property type="entry name" value="BLR5642 PROTEIN"/>
    <property type="match status" value="1"/>
</dbReference>
<feature type="compositionally biased region" description="Basic residues" evidence="1">
    <location>
        <begin position="249"/>
        <end position="259"/>
    </location>
</feature>
<reference evidence="2" key="1">
    <citation type="journal article" date="2015" name="Proc. Natl. Acad. Sci. U.S.A.">
        <title>Networks of energetic and metabolic interactions define dynamics in microbial communities.</title>
        <authorList>
            <person name="Embree M."/>
            <person name="Liu J.K."/>
            <person name="Al-Bassam M.M."/>
            <person name="Zengler K."/>
        </authorList>
    </citation>
    <scope>NUCLEOTIDE SEQUENCE</scope>
</reference>
<gene>
    <name evidence="2" type="ORF">ASZ90_009889</name>
</gene>
<proteinExistence type="predicted"/>
<protein>
    <recommendedName>
        <fullName evidence="3">DUF488 domain-containing protein</fullName>
    </recommendedName>
</protein>
<dbReference type="AlphaFoldDB" id="A0A0W8FI88"/>
<organism evidence="2">
    <name type="scientific">hydrocarbon metagenome</name>
    <dbReference type="NCBI Taxonomy" id="938273"/>
    <lineage>
        <taxon>unclassified sequences</taxon>
        <taxon>metagenomes</taxon>
        <taxon>ecological metagenomes</taxon>
    </lineage>
</organism>
<name>A0A0W8FI88_9ZZZZ</name>
<evidence type="ECO:0000256" key="1">
    <source>
        <dbReference type="SAM" id="MobiDB-lite"/>
    </source>
</evidence>
<feature type="region of interest" description="Disordered" evidence="1">
    <location>
        <begin position="227"/>
        <end position="259"/>
    </location>
</feature>
<sequence length="259" mass="29235">MMDRPDRLHCYTIGHAKYPLDVFLYFLGCFGINCVVDVRSVPYSRSNPQYNRENLQDALHGHHIEYKSRGDRLGGRYTSPNLLFPDGTVNYKKVSELPAFQEGIVELISLLQRGKRIALMCSEKEPARCHRFALVARHLQKRGVVVEHIRPGITTQSHQDLEQELMHAYLAAGQTTITDSSPDALDALYERINRKIAYKAAQSGASQQDAYYDRRFRTALEIRNSMMGGPAEGVEPDDASRIGGNTGSRGRHKGQQILF</sequence>
<accession>A0A0W8FI88</accession>
<evidence type="ECO:0000313" key="2">
    <source>
        <dbReference type="EMBL" id="KUG20370.1"/>
    </source>
</evidence>
<comment type="caution">
    <text evidence="2">The sequence shown here is derived from an EMBL/GenBank/DDBJ whole genome shotgun (WGS) entry which is preliminary data.</text>
</comment>